<feature type="compositionally biased region" description="Gly residues" evidence="1">
    <location>
        <begin position="152"/>
        <end position="170"/>
    </location>
</feature>
<comment type="caution">
    <text evidence="3">The sequence shown here is derived from an EMBL/GenBank/DDBJ whole genome shotgun (WGS) entry which is preliminary data.</text>
</comment>
<protein>
    <submittedName>
        <fullName evidence="3">Uncharacterized protein</fullName>
    </submittedName>
</protein>
<keyword evidence="2" id="KW-0732">Signal</keyword>
<sequence length="206" mass="20042">MRAIRFALRLAAAAALAATISTAASAAIYPPQRQLPPQVIADFKATPATLLAQYPAGAQLISRVRDLGASDPTTLPALIGLLKDPATTSDQIRAIVAGLAQVARMAAQTDQAFANEIQTAIAGTGKPDVIAAYQAATGDVAIAAAGGGGAGGSSGAGGPIGNPGNTGGSNNGAPTFGGLHYATTITQGASAGVGGTSNAAQRISSH</sequence>
<evidence type="ECO:0000313" key="4">
    <source>
        <dbReference type="Proteomes" id="UP000051936"/>
    </source>
</evidence>
<evidence type="ECO:0000313" key="3">
    <source>
        <dbReference type="EMBL" id="KRQ12577.1"/>
    </source>
</evidence>
<evidence type="ECO:0000256" key="1">
    <source>
        <dbReference type="SAM" id="MobiDB-lite"/>
    </source>
</evidence>
<dbReference type="STRING" id="989370.AOQ71_15600"/>
<proteinExistence type="predicted"/>
<name>A0A0R3DSJ2_9BRAD</name>
<gene>
    <name evidence="3" type="ORF">AOQ71_15600</name>
</gene>
<dbReference type="EMBL" id="LJYG01000062">
    <property type="protein sequence ID" value="KRQ12577.1"/>
    <property type="molecule type" value="Genomic_DNA"/>
</dbReference>
<evidence type="ECO:0000256" key="2">
    <source>
        <dbReference type="SAM" id="SignalP"/>
    </source>
</evidence>
<keyword evidence="4" id="KW-1185">Reference proteome</keyword>
<dbReference type="AlphaFoldDB" id="A0A0R3DSJ2"/>
<feature type="signal peptide" evidence="2">
    <location>
        <begin position="1"/>
        <end position="26"/>
    </location>
</feature>
<organism evidence="3 4">
    <name type="scientific">Bradyrhizobium manausense</name>
    <dbReference type="NCBI Taxonomy" id="989370"/>
    <lineage>
        <taxon>Bacteria</taxon>
        <taxon>Pseudomonadati</taxon>
        <taxon>Pseudomonadota</taxon>
        <taxon>Alphaproteobacteria</taxon>
        <taxon>Hyphomicrobiales</taxon>
        <taxon>Nitrobacteraceae</taxon>
        <taxon>Bradyrhizobium</taxon>
    </lineage>
</organism>
<accession>A0A0R3DSJ2</accession>
<feature type="region of interest" description="Disordered" evidence="1">
    <location>
        <begin position="152"/>
        <end position="172"/>
    </location>
</feature>
<dbReference type="Proteomes" id="UP000051936">
    <property type="component" value="Unassembled WGS sequence"/>
</dbReference>
<dbReference type="RefSeq" id="WP_057747559.1">
    <property type="nucleotide sequence ID" value="NZ_LJYG01000062.1"/>
</dbReference>
<feature type="chain" id="PRO_5006435754" evidence="2">
    <location>
        <begin position="27"/>
        <end position="206"/>
    </location>
</feature>
<reference evidence="3 4" key="1">
    <citation type="submission" date="2015-09" db="EMBL/GenBank/DDBJ databases">
        <title>Draft Genome Sequence of Bradyrhizobium manausense Strain BR 3351T, a Novel Symbiotic Nitrogen-Fixing Alphaproteobacterium Isolated from Brazilian Amazon Rain Forest.</title>
        <authorList>
            <person name="De Araujo J.L."/>
            <person name="Zilli J.E."/>
        </authorList>
    </citation>
    <scope>NUCLEOTIDE SEQUENCE [LARGE SCALE GENOMIC DNA]</scope>
    <source>
        <strain evidence="3 4">BR3351</strain>
    </source>
</reference>